<protein>
    <submittedName>
        <fullName evidence="2">Uncharacterized protein</fullName>
    </submittedName>
</protein>
<name>A0A813T3H7_ADIRI</name>
<evidence type="ECO:0000313" key="2">
    <source>
        <dbReference type="EMBL" id="CAF0803500.1"/>
    </source>
</evidence>
<dbReference type="Proteomes" id="UP000663828">
    <property type="component" value="Unassembled WGS sequence"/>
</dbReference>
<dbReference type="EMBL" id="CAJNOR010000115">
    <property type="protein sequence ID" value="CAF0803500.1"/>
    <property type="molecule type" value="Genomic_DNA"/>
</dbReference>
<evidence type="ECO:0000313" key="4">
    <source>
        <dbReference type="Proteomes" id="UP000663828"/>
    </source>
</evidence>
<evidence type="ECO:0000256" key="1">
    <source>
        <dbReference type="SAM" id="MobiDB-lite"/>
    </source>
</evidence>
<dbReference type="AlphaFoldDB" id="A0A813T3H7"/>
<organism evidence="2 4">
    <name type="scientific">Adineta ricciae</name>
    <name type="common">Rotifer</name>
    <dbReference type="NCBI Taxonomy" id="249248"/>
    <lineage>
        <taxon>Eukaryota</taxon>
        <taxon>Metazoa</taxon>
        <taxon>Spiralia</taxon>
        <taxon>Gnathifera</taxon>
        <taxon>Rotifera</taxon>
        <taxon>Eurotatoria</taxon>
        <taxon>Bdelloidea</taxon>
        <taxon>Adinetida</taxon>
        <taxon>Adinetidae</taxon>
        <taxon>Adineta</taxon>
    </lineage>
</organism>
<dbReference type="OrthoDB" id="10039771at2759"/>
<feature type="compositionally biased region" description="Polar residues" evidence="1">
    <location>
        <begin position="101"/>
        <end position="114"/>
    </location>
</feature>
<reference evidence="2" key="1">
    <citation type="submission" date="2021-02" db="EMBL/GenBank/DDBJ databases">
        <authorList>
            <person name="Nowell W R."/>
        </authorList>
    </citation>
    <scope>NUCLEOTIDE SEQUENCE</scope>
</reference>
<dbReference type="EMBL" id="CAJNOJ010000165">
    <property type="protein sequence ID" value="CAF1229165.1"/>
    <property type="molecule type" value="Genomic_DNA"/>
</dbReference>
<feature type="compositionally biased region" description="Basic and acidic residues" evidence="1">
    <location>
        <begin position="1"/>
        <end position="17"/>
    </location>
</feature>
<accession>A0A813T3H7</accession>
<sequence>MSEKVDEEKKDEATTLKEEEEEQLPPEVDAFFKGKNKYKHPYGDWKPVVREEQLKRKTFGDQLDLPVDNWHLPENQPVSVITETKDTSHVKLLFKEREITSLPSSSSSKANESVTFKKRKVTSNRQLRGASNKDPPMKKEVDEQ</sequence>
<evidence type="ECO:0000313" key="3">
    <source>
        <dbReference type="EMBL" id="CAF1229165.1"/>
    </source>
</evidence>
<feature type="compositionally biased region" description="Basic and acidic residues" evidence="1">
    <location>
        <begin position="135"/>
        <end position="144"/>
    </location>
</feature>
<proteinExistence type="predicted"/>
<feature type="region of interest" description="Disordered" evidence="1">
    <location>
        <begin position="99"/>
        <end position="144"/>
    </location>
</feature>
<feature type="region of interest" description="Disordered" evidence="1">
    <location>
        <begin position="1"/>
        <end position="32"/>
    </location>
</feature>
<gene>
    <name evidence="3" type="ORF">EDS130_LOCUS26838</name>
    <name evidence="2" type="ORF">XAT740_LOCUS3096</name>
</gene>
<dbReference type="Proteomes" id="UP000663852">
    <property type="component" value="Unassembled WGS sequence"/>
</dbReference>
<keyword evidence="4" id="KW-1185">Reference proteome</keyword>
<comment type="caution">
    <text evidence="2">The sequence shown here is derived from an EMBL/GenBank/DDBJ whole genome shotgun (WGS) entry which is preliminary data.</text>
</comment>